<feature type="compositionally biased region" description="Basic residues" evidence="1">
    <location>
        <begin position="291"/>
        <end position="300"/>
    </location>
</feature>
<dbReference type="EMBL" id="AP026562">
    <property type="protein sequence ID" value="BDP44344.1"/>
    <property type="molecule type" value="Genomic_DNA"/>
</dbReference>
<evidence type="ECO:0000313" key="3">
    <source>
        <dbReference type="Proteomes" id="UP001064971"/>
    </source>
</evidence>
<evidence type="ECO:0000313" key="2">
    <source>
        <dbReference type="EMBL" id="BDP44344.1"/>
    </source>
</evidence>
<evidence type="ECO:0000256" key="1">
    <source>
        <dbReference type="SAM" id="MobiDB-lite"/>
    </source>
</evidence>
<organism evidence="2 3">
    <name type="scientific">Deinococcus aetherius</name>
    <dbReference type="NCBI Taxonomy" id="200252"/>
    <lineage>
        <taxon>Bacteria</taxon>
        <taxon>Thermotogati</taxon>
        <taxon>Deinococcota</taxon>
        <taxon>Deinococci</taxon>
        <taxon>Deinococcales</taxon>
        <taxon>Deinococcaceae</taxon>
        <taxon>Deinococcus</taxon>
    </lineage>
</organism>
<feature type="region of interest" description="Disordered" evidence="1">
    <location>
        <begin position="1"/>
        <end position="47"/>
    </location>
</feature>
<dbReference type="SUPFAM" id="SSF103084">
    <property type="entry name" value="Holliday junction resolvase RusA"/>
    <property type="match status" value="1"/>
</dbReference>
<protein>
    <submittedName>
        <fullName evidence="2">Uncharacterized protein</fullName>
    </submittedName>
</protein>
<sequence length="300" mass="32912">MRESLRPVLDTRPPEDNLIPGEAVRSGGSRHRARKDPPSRVPASPPARQVNFVIPALATWGRSGGRPDPTAPRRAKLVGYYTRGATPNHTRLREYQTWKDHVRAHAPPELRRLRPVDETSRVRLDVVCHFANRTHADPENVRKGVVDALFPGGDKWVYGGHDHPRYDAARPRVEVTVTLFSGAKAAAVRSPAAPPTPAAQRVRAKVEAEPHRPVPPRTTPPKSEAAQRPKKTPPTSPGKAEKTGTKAGKTSQKTANSPERKGLWATLEGWAARLTGQTEQDTGRGGTRATRSGRRGTRRN</sequence>
<dbReference type="InterPro" id="IPR036614">
    <property type="entry name" value="RusA-like_sf"/>
</dbReference>
<gene>
    <name evidence="2" type="ORF">DAETH_43130</name>
</gene>
<proteinExistence type="predicted"/>
<name>A0ABM8AKJ3_9DEIO</name>
<accession>A0ABM8AKJ3</accession>
<feature type="region of interest" description="Disordered" evidence="1">
    <location>
        <begin position="185"/>
        <end position="300"/>
    </location>
</feature>
<keyword evidence="3" id="KW-1185">Reference proteome</keyword>
<dbReference type="Proteomes" id="UP001064971">
    <property type="component" value="Plasmid pDAETH-2"/>
</dbReference>
<reference evidence="2" key="1">
    <citation type="submission" date="2022-07" db="EMBL/GenBank/DDBJ databases">
        <title>Complete Genome Sequence of the Radioresistant Bacterium Deinococcus aetherius ST0316, Isolated from the Air Dust collected in Lower Stratosphere above Japan.</title>
        <authorList>
            <person name="Satoh K."/>
            <person name="Hagiwara K."/>
            <person name="Katsumata K."/>
            <person name="Kubo A."/>
            <person name="Yokobori S."/>
            <person name="Yamagishi A."/>
            <person name="Oono Y."/>
            <person name="Narumi I."/>
        </authorList>
    </citation>
    <scope>NUCLEOTIDE SEQUENCE</scope>
    <source>
        <strain evidence="2">ST0316</strain>
        <plasmid evidence="2">pDAETH-2</plasmid>
    </source>
</reference>
<keyword evidence="2" id="KW-0614">Plasmid</keyword>
<geneLocation type="plasmid" evidence="2 3">
    <name>pDAETH-2</name>
</geneLocation>
<dbReference type="Gene3D" id="3.30.1330.70">
    <property type="entry name" value="Holliday junction resolvase RusA"/>
    <property type="match status" value="1"/>
</dbReference>